<dbReference type="PANTHER" id="PTHR39081:SF1">
    <property type="entry name" value="MUT7-C RNASE DOMAIN-CONTAINING PROTEIN"/>
    <property type="match status" value="1"/>
</dbReference>
<dbReference type="eggNOG" id="arCOG04290">
    <property type="taxonomic scope" value="Archaea"/>
</dbReference>
<sequence length="136" mass="15740">MLRILFGLKVIYSSDLGDTELLNTECLVVTRDEELYKTRRGPTILIKTDDHIKWISIFLRLGLKPLEKSRCPLCGGDVVEVSCREAEKAVGHRIFSEKCWRCTSCGRYYWVGAHWRRLKKLVEEAYETTLDCINIG</sequence>
<feature type="domain" description="Mut7-C RNAse" evidence="1">
    <location>
        <begin position="2"/>
        <end position="121"/>
    </location>
</feature>
<dbReference type="KEGG" id="pis:Pisl_0508"/>
<evidence type="ECO:0000313" key="2">
    <source>
        <dbReference type="EMBL" id="ABL87686.1"/>
    </source>
</evidence>
<proteinExistence type="predicted"/>
<protein>
    <recommendedName>
        <fullName evidence="1">Mut7-C RNAse domain-containing protein</fullName>
    </recommendedName>
</protein>
<evidence type="ECO:0000313" key="3">
    <source>
        <dbReference type="Proteomes" id="UP000002595"/>
    </source>
</evidence>
<dbReference type="EMBL" id="CP000504">
    <property type="protein sequence ID" value="ABL87686.1"/>
    <property type="molecule type" value="Genomic_DNA"/>
</dbReference>
<dbReference type="AlphaFoldDB" id="A1RRV4"/>
<dbReference type="PANTHER" id="PTHR39081">
    <property type="entry name" value="MUT7-C DOMAIN-CONTAINING PROTEIN"/>
    <property type="match status" value="1"/>
</dbReference>
<organism evidence="2 3">
    <name type="scientific">Pyrobaculum islandicum (strain DSM 4184 / JCM 9189 / GEO3)</name>
    <dbReference type="NCBI Taxonomy" id="384616"/>
    <lineage>
        <taxon>Archaea</taxon>
        <taxon>Thermoproteota</taxon>
        <taxon>Thermoprotei</taxon>
        <taxon>Thermoproteales</taxon>
        <taxon>Thermoproteaceae</taxon>
        <taxon>Pyrobaculum</taxon>
    </lineage>
</organism>
<name>A1RRV4_PYRIL</name>
<dbReference type="InterPro" id="IPR002782">
    <property type="entry name" value="Mut7-C_RNAse_dom"/>
</dbReference>
<dbReference type="STRING" id="384616.Pisl_0508"/>
<accession>A1RRV4</accession>
<dbReference type="Proteomes" id="UP000002595">
    <property type="component" value="Chromosome"/>
</dbReference>
<reference evidence="2" key="1">
    <citation type="submission" date="2006-12" db="EMBL/GenBank/DDBJ databases">
        <title>Complete sequence of Pyrobaculum islandicum DSM 4184.</title>
        <authorList>
            <person name="Copeland A."/>
            <person name="Lucas S."/>
            <person name="Lapidus A."/>
            <person name="Barry K."/>
            <person name="Detter J.C."/>
            <person name="Glavina del Rio T."/>
            <person name="Dalin E."/>
            <person name="Tice H."/>
            <person name="Pitluck S."/>
            <person name="Meincke L."/>
            <person name="Brettin T."/>
            <person name="Bruce D."/>
            <person name="Han C."/>
            <person name="Tapia R."/>
            <person name="Gilna P."/>
            <person name="Schmutz J."/>
            <person name="Larimer F."/>
            <person name="Land M."/>
            <person name="Hauser L."/>
            <person name="Kyrpides N."/>
            <person name="Mikhailova N."/>
            <person name="Cozen A.E."/>
            <person name="Fitz-Gibbon S.T."/>
            <person name="House C.H."/>
            <person name="Saltikov C."/>
            <person name="Lowe T."/>
            <person name="Richardson P."/>
        </authorList>
    </citation>
    <scope>NUCLEOTIDE SEQUENCE [LARGE SCALE GENOMIC DNA]</scope>
    <source>
        <strain evidence="2">DSM 4184</strain>
    </source>
</reference>
<keyword evidence="3" id="KW-1185">Reference proteome</keyword>
<gene>
    <name evidence="2" type="ordered locus">Pisl_0508</name>
</gene>
<evidence type="ECO:0000259" key="1">
    <source>
        <dbReference type="Pfam" id="PF01927"/>
    </source>
</evidence>
<dbReference type="Pfam" id="PF01927">
    <property type="entry name" value="Mut7-C"/>
    <property type="match status" value="1"/>
</dbReference>
<dbReference type="HOGENOM" id="CLU_112469_0_0_2"/>